<reference evidence="3 4" key="1">
    <citation type="submission" date="2016-10" db="EMBL/GenBank/DDBJ databases">
        <authorList>
            <person name="de Groot N.N."/>
        </authorList>
    </citation>
    <scope>NUCLEOTIDE SEQUENCE [LARGE SCALE GENOMIC DNA]</scope>
    <source>
        <strain evidence="3 4">SP2</strain>
    </source>
</reference>
<sequence>MTVEKTLTGLDSNEDLNRRALLAGASVGLAAVGGSLGNVGSGRRYERCTEPVVPLSELPDRARSEVETVLEDGTDTTAGSLAYPDLVGDDSLLWTESDNRYYEHRLESGLLSLQETLSFEPVTPEREPPAELKLSNQTDETLEVGVTISHPDGETLVDEEKSVEPAGGIDAVESIASSEYAGERDAAERLP</sequence>
<keyword evidence="2" id="KW-0812">Transmembrane</keyword>
<dbReference type="EMBL" id="FORO01000011">
    <property type="protein sequence ID" value="SFJ00067.1"/>
    <property type="molecule type" value="Genomic_DNA"/>
</dbReference>
<protein>
    <submittedName>
        <fullName evidence="3">Uncharacterized protein</fullName>
    </submittedName>
</protein>
<evidence type="ECO:0000256" key="1">
    <source>
        <dbReference type="SAM" id="MobiDB-lite"/>
    </source>
</evidence>
<dbReference type="AlphaFoldDB" id="A0A1I3MSX1"/>
<evidence type="ECO:0000313" key="4">
    <source>
        <dbReference type="Proteomes" id="UP000182829"/>
    </source>
</evidence>
<feature type="transmembrane region" description="Helical" evidence="2">
    <location>
        <begin position="20"/>
        <end position="39"/>
    </location>
</feature>
<dbReference type="Proteomes" id="UP000182829">
    <property type="component" value="Unassembled WGS sequence"/>
</dbReference>
<feature type="region of interest" description="Disordered" evidence="1">
    <location>
        <begin position="121"/>
        <end position="191"/>
    </location>
</feature>
<proteinExistence type="predicted"/>
<evidence type="ECO:0000256" key="2">
    <source>
        <dbReference type="SAM" id="Phobius"/>
    </source>
</evidence>
<evidence type="ECO:0000313" key="3">
    <source>
        <dbReference type="EMBL" id="SFJ00067.1"/>
    </source>
</evidence>
<dbReference type="RefSeq" id="WP_005579620.1">
    <property type="nucleotide sequence ID" value="NZ_FORO01000011.1"/>
</dbReference>
<dbReference type="GeneID" id="14208343"/>
<name>A0A1I3MSX1_9EURY</name>
<keyword evidence="2" id="KW-1133">Transmembrane helix</keyword>
<keyword evidence="2" id="KW-0472">Membrane</keyword>
<organism evidence="3 4">
    <name type="scientific">Natronobacterium gregoryi</name>
    <dbReference type="NCBI Taxonomy" id="44930"/>
    <lineage>
        <taxon>Archaea</taxon>
        <taxon>Methanobacteriati</taxon>
        <taxon>Methanobacteriota</taxon>
        <taxon>Stenosarchaea group</taxon>
        <taxon>Halobacteria</taxon>
        <taxon>Halobacteriales</taxon>
        <taxon>Natrialbaceae</taxon>
        <taxon>Natronobacterium</taxon>
    </lineage>
</organism>
<accession>A0A1I3MSX1</accession>
<feature type="compositionally biased region" description="Basic and acidic residues" evidence="1">
    <location>
        <begin position="181"/>
        <end position="191"/>
    </location>
</feature>
<gene>
    <name evidence="3" type="ORF">SAMN05443661_1115</name>
</gene>